<evidence type="ECO:0000256" key="3">
    <source>
        <dbReference type="ARBA" id="ARBA00004947"/>
    </source>
</evidence>
<dbReference type="OrthoDB" id="9402762at2759"/>
<evidence type="ECO:0000256" key="6">
    <source>
        <dbReference type="ARBA" id="ARBA00023235"/>
    </source>
</evidence>
<feature type="domain" description="NAD(P)-binding" evidence="11">
    <location>
        <begin position="528"/>
        <end position="849"/>
    </location>
</feature>
<proteinExistence type="inferred from homology"/>
<dbReference type="GO" id="GO:0005829">
    <property type="term" value="C:cytosol"/>
    <property type="evidence" value="ECO:0007669"/>
    <property type="project" value="TreeGrafter"/>
</dbReference>
<evidence type="ECO:0000256" key="2">
    <source>
        <dbReference type="ARBA" id="ARBA00001911"/>
    </source>
</evidence>
<comment type="similarity">
    <text evidence="8">In the N-terminal section; belongs to the NAD(P)-dependent epimerase/dehydratase family.</text>
</comment>
<evidence type="ECO:0000256" key="7">
    <source>
        <dbReference type="ARBA" id="ARBA00037676"/>
    </source>
</evidence>
<dbReference type="Gene3D" id="2.130.10.10">
    <property type="entry name" value="YVTN repeat-like/Quinoprotein amine dehydrogenase"/>
    <property type="match status" value="1"/>
</dbReference>
<comment type="pathway">
    <text evidence="4">Carbohydrate metabolism; hexose metabolism.</text>
</comment>
<comment type="cofactor">
    <cofactor evidence="2">
        <name>NAD(+)</name>
        <dbReference type="ChEBI" id="CHEBI:57540"/>
    </cofactor>
</comment>
<feature type="non-terminal residue" evidence="12">
    <location>
        <position position="865"/>
    </location>
</feature>
<dbReference type="InterPro" id="IPR036291">
    <property type="entry name" value="NAD(P)-bd_dom_sf"/>
</dbReference>
<dbReference type="Pfam" id="PF16363">
    <property type="entry name" value="GDP_Man_Dehyd"/>
    <property type="match status" value="1"/>
</dbReference>
<dbReference type="Pfam" id="PF00400">
    <property type="entry name" value="WD40"/>
    <property type="match status" value="1"/>
</dbReference>
<keyword evidence="10" id="KW-0853">WD repeat</keyword>
<organism evidence="12 13">
    <name type="scientific">Rhizopus stolonifer</name>
    <name type="common">Rhizopus nigricans</name>
    <dbReference type="NCBI Taxonomy" id="4846"/>
    <lineage>
        <taxon>Eukaryota</taxon>
        <taxon>Fungi</taxon>
        <taxon>Fungi incertae sedis</taxon>
        <taxon>Mucoromycota</taxon>
        <taxon>Mucoromycotina</taxon>
        <taxon>Mucoromycetes</taxon>
        <taxon>Mucorales</taxon>
        <taxon>Mucorineae</taxon>
        <taxon>Rhizopodaceae</taxon>
        <taxon>Rhizopus</taxon>
    </lineage>
</organism>
<dbReference type="NCBIfam" id="NF007956">
    <property type="entry name" value="PRK10675.1"/>
    <property type="match status" value="1"/>
</dbReference>
<accession>A0A367JEZ1</accession>
<evidence type="ECO:0000256" key="5">
    <source>
        <dbReference type="ARBA" id="ARBA00023027"/>
    </source>
</evidence>
<dbReference type="EMBL" id="PJQM01003513">
    <property type="protein sequence ID" value="RCH88480.1"/>
    <property type="molecule type" value="Genomic_DNA"/>
</dbReference>
<dbReference type="Proteomes" id="UP000253551">
    <property type="component" value="Unassembled WGS sequence"/>
</dbReference>
<dbReference type="AlphaFoldDB" id="A0A367JEZ1"/>
<dbReference type="PANTHER" id="PTHR43725:SF47">
    <property type="entry name" value="UDP-GLUCOSE 4-EPIMERASE"/>
    <property type="match status" value="1"/>
</dbReference>
<dbReference type="GO" id="GO:0003978">
    <property type="term" value="F:UDP-glucose 4-epimerase activity"/>
    <property type="evidence" value="ECO:0007669"/>
    <property type="project" value="UniProtKB-EC"/>
</dbReference>
<keyword evidence="13" id="KW-1185">Reference proteome</keyword>
<dbReference type="InterPro" id="IPR005886">
    <property type="entry name" value="UDP_G4E"/>
</dbReference>
<sequence>TASDDDHSPVITLWDLRYAHTPQRTLRGHTQGVLDLSWCRQDADRLFSSGKDGNTLCWNPNTGELQGPIATETQPTFQVAWSYAHPDLLATSSLDGSVYVYSLFQPSSWLRRPIGASFGSNGTLVTFNATKKTVQLKAMTAHSDIIQRSQQLVSATEEQLASLIKKRIQQGQDQQDWQVLDILFSHHAREAMIHYLGFQKEQIAAKATHLLTTKDVDTLITQAIMLGDFESAVDACLASKRFSDAFAIASCSSNALLDRTRKAYFEANQVGYMCLLESIAHDDLVSMVHQADLSQWSCILATLCTFASAQEFGALCDQMGQRLSDHAELCSHATLFYLVSGNLPKLVQAWTQTIDRHNPSSLQSVIEKITVFQKAIDFKDRGEKDAEGRYVLADLYDLYQDYAAWMTAQGQSDIALTYQQLIPSLGEKTSAVAPTTPAKKTTFFSLLSIYLSIYMPRVCKSGTVDVVDQLKVLEPTHRFKSKRQSLHQRRHTIDAWHHLDEPLLPCRRLSDCPSPKKKSVQSPHKRILVTGGAGYIGSHTCLELLNAGYDIVVMDNLINANKEALHRVEQLAGRPIVFMKGNVTHESDLEDIFQHYQFWAVIHFAAIKAVGESTRIPLDYYHNNLTGTLNLLRVMKRHNLKQLVFSSSATVYGEPEMMPVNETARLGPVTNPYGRTKLFAEQILHDLYLSDPEWNVILLRFFNPVGAHNSGMIGEHPHGVPNNLLPYVVKVLQGHLPFVHVFGNNYDTVDGTGVRDYIHVCDLATGHLAALNKLEEKPGCKAYNLGTGAGYSVLEIIQAMERATHKKIPYKIEQRRPGDVGTCTADASLANQELGWHPIYSMDDMCQDMWRWTQRNPNGYDGELL</sequence>
<dbReference type="CDD" id="cd05247">
    <property type="entry name" value="UDP_G4E_1_SDR_e"/>
    <property type="match status" value="1"/>
</dbReference>
<dbReference type="GO" id="GO:0006012">
    <property type="term" value="P:galactose metabolic process"/>
    <property type="evidence" value="ECO:0007669"/>
    <property type="project" value="InterPro"/>
</dbReference>
<dbReference type="NCBIfam" id="TIGR01179">
    <property type="entry name" value="galE"/>
    <property type="match status" value="1"/>
</dbReference>
<reference evidence="12 13" key="1">
    <citation type="journal article" date="2018" name="G3 (Bethesda)">
        <title>Phylogenetic and Phylogenomic Definition of Rhizopus Species.</title>
        <authorList>
            <person name="Gryganskyi A.P."/>
            <person name="Golan J."/>
            <person name="Dolatabadi S."/>
            <person name="Mondo S."/>
            <person name="Robb S."/>
            <person name="Idnurm A."/>
            <person name="Muszewska A."/>
            <person name="Steczkiewicz K."/>
            <person name="Masonjones S."/>
            <person name="Liao H.L."/>
            <person name="Gajdeczka M.T."/>
            <person name="Anike F."/>
            <person name="Vuek A."/>
            <person name="Anishchenko I.M."/>
            <person name="Voigt K."/>
            <person name="de Hoog G.S."/>
            <person name="Smith M.E."/>
            <person name="Heitman J."/>
            <person name="Vilgalys R."/>
            <person name="Stajich J.E."/>
        </authorList>
    </citation>
    <scope>NUCLEOTIDE SEQUENCE [LARGE SCALE GENOMIC DNA]</scope>
    <source>
        <strain evidence="12 13">LSU 92-RS-03</strain>
    </source>
</reference>
<dbReference type="SUPFAM" id="SSF50978">
    <property type="entry name" value="WD40 repeat-like"/>
    <property type="match status" value="1"/>
</dbReference>
<dbReference type="PANTHER" id="PTHR43725">
    <property type="entry name" value="UDP-GLUCOSE 4-EPIMERASE"/>
    <property type="match status" value="1"/>
</dbReference>
<dbReference type="Gene3D" id="3.90.25.10">
    <property type="entry name" value="UDP-galactose 4-epimerase, domain 1"/>
    <property type="match status" value="1"/>
</dbReference>
<feature type="repeat" description="WD" evidence="10">
    <location>
        <begin position="26"/>
        <end position="68"/>
    </location>
</feature>
<keyword evidence="5" id="KW-0520">NAD</keyword>
<dbReference type="PROSITE" id="PS50082">
    <property type="entry name" value="WD_REPEATS_2"/>
    <property type="match status" value="1"/>
</dbReference>
<dbReference type="InterPro" id="IPR015943">
    <property type="entry name" value="WD40/YVTN_repeat-like_dom_sf"/>
</dbReference>
<evidence type="ECO:0000256" key="9">
    <source>
        <dbReference type="ARBA" id="ARBA00038238"/>
    </source>
</evidence>
<evidence type="ECO:0000256" key="4">
    <source>
        <dbReference type="ARBA" id="ARBA00005028"/>
    </source>
</evidence>
<dbReference type="STRING" id="4846.A0A367JEZ1"/>
<gene>
    <name evidence="12" type="ORF">CU098_002735</name>
</gene>
<dbReference type="SMART" id="SM00320">
    <property type="entry name" value="WD40"/>
    <property type="match status" value="2"/>
</dbReference>
<comment type="pathway">
    <text evidence="3">Carbohydrate metabolism; galactose metabolism.</text>
</comment>
<evidence type="ECO:0000313" key="13">
    <source>
        <dbReference type="Proteomes" id="UP000253551"/>
    </source>
</evidence>
<evidence type="ECO:0000259" key="11">
    <source>
        <dbReference type="Pfam" id="PF16363"/>
    </source>
</evidence>
<name>A0A367JEZ1_RHIST</name>
<protein>
    <recommendedName>
        <fullName evidence="11">NAD(P)-binding domain-containing protein</fullName>
    </recommendedName>
</protein>
<comment type="caution">
    <text evidence="12">The sequence shown here is derived from an EMBL/GenBank/DDBJ whole genome shotgun (WGS) entry which is preliminary data.</text>
</comment>
<evidence type="ECO:0000256" key="8">
    <source>
        <dbReference type="ARBA" id="ARBA00037955"/>
    </source>
</evidence>
<comment type="function">
    <text evidence="7">Mutarotase converts alpha-aldose to the beta-anomer. It is active on D-glucose, L-arabinose, D-xylose, D-galactose, maltose and lactose.</text>
</comment>
<dbReference type="InterPro" id="IPR001680">
    <property type="entry name" value="WD40_rpt"/>
</dbReference>
<dbReference type="Gene3D" id="1.25.40.1030">
    <property type="match status" value="1"/>
</dbReference>
<dbReference type="InterPro" id="IPR016040">
    <property type="entry name" value="NAD(P)-bd_dom"/>
</dbReference>
<evidence type="ECO:0000256" key="1">
    <source>
        <dbReference type="ARBA" id="ARBA00000083"/>
    </source>
</evidence>
<comment type="similarity">
    <text evidence="9">In the C-terminal section; belongs to the aldose epimerase family.</text>
</comment>
<evidence type="ECO:0000313" key="12">
    <source>
        <dbReference type="EMBL" id="RCH88480.1"/>
    </source>
</evidence>
<dbReference type="InterPro" id="IPR036322">
    <property type="entry name" value="WD40_repeat_dom_sf"/>
</dbReference>
<dbReference type="SUPFAM" id="SSF51735">
    <property type="entry name" value="NAD(P)-binding Rossmann-fold domains"/>
    <property type="match status" value="1"/>
</dbReference>
<feature type="non-terminal residue" evidence="12">
    <location>
        <position position="1"/>
    </location>
</feature>
<evidence type="ECO:0000256" key="10">
    <source>
        <dbReference type="PROSITE-ProRule" id="PRU00221"/>
    </source>
</evidence>
<dbReference type="Gene3D" id="3.40.50.720">
    <property type="entry name" value="NAD(P)-binding Rossmann-like Domain"/>
    <property type="match status" value="1"/>
</dbReference>
<keyword evidence="6" id="KW-0413">Isomerase</keyword>
<comment type="catalytic activity">
    <reaction evidence="1">
        <text>UDP-alpha-D-glucose = UDP-alpha-D-galactose</text>
        <dbReference type="Rhea" id="RHEA:22168"/>
        <dbReference type="ChEBI" id="CHEBI:58885"/>
        <dbReference type="ChEBI" id="CHEBI:66914"/>
        <dbReference type="EC" id="5.1.3.2"/>
    </reaction>
</comment>